<evidence type="ECO:0000313" key="1">
    <source>
        <dbReference type="EMBL" id="KEI69448.1"/>
    </source>
</evidence>
<dbReference type="AlphaFoldDB" id="A0A081K5M2"/>
<name>A0A081K5M2_9GAMM</name>
<sequence length="83" mass="9935">MRLSLDELGGVVMNRYRELEELDIEFQEAESAWLEAKDDESLSEQHKQEYLSKLHHCLEKRKAHITKHWHDPAYYDKGHLTID</sequence>
<accession>A0A081K5M2</accession>
<organism evidence="1 2">
    <name type="scientific">Endozoicomonas elysicola</name>
    <dbReference type="NCBI Taxonomy" id="305900"/>
    <lineage>
        <taxon>Bacteria</taxon>
        <taxon>Pseudomonadati</taxon>
        <taxon>Pseudomonadota</taxon>
        <taxon>Gammaproteobacteria</taxon>
        <taxon>Oceanospirillales</taxon>
        <taxon>Endozoicomonadaceae</taxon>
        <taxon>Endozoicomonas</taxon>
    </lineage>
</organism>
<dbReference type="STRING" id="305900.GV64_00700"/>
<reference evidence="1 2" key="1">
    <citation type="submission" date="2014-06" db="EMBL/GenBank/DDBJ databases">
        <title>Whole Genome Sequences of Three Symbiotic Endozoicomonas Bacteria.</title>
        <authorList>
            <person name="Neave M.J."/>
            <person name="Apprill A."/>
            <person name="Voolstra C.R."/>
        </authorList>
    </citation>
    <scope>NUCLEOTIDE SEQUENCE [LARGE SCALE GENOMIC DNA]</scope>
    <source>
        <strain evidence="1 2">DSM 22380</strain>
    </source>
</reference>
<proteinExistence type="predicted"/>
<evidence type="ECO:0000313" key="2">
    <source>
        <dbReference type="Proteomes" id="UP000027997"/>
    </source>
</evidence>
<protein>
    <submittedName>
        <fullName evidence="1">Uncharacterized protein</fullName>
    </submittedName>
</protein>
<dbReference type="Proteomes" id="UP000027997">
    <property type="component" value="Unassembled WGS sequence"/>
</dbReference>
<comment type="caution">
    <text evidence="1">The sequence shown here is derived from an EMBL/GenBank/DDBJ whole genome shotgun (WGS) entry which is preliminary data.</text>
</comment>
<gene>
    <name evidence="1" type="ORF">GV64_00700</name>
</gene>
<keyword evidence="2" id="KW-1185">Reference proteome</keyword>
<dbReference type="EMBL" id="JOJP01000001">
    <property type="protein sequence ID" value="KEI69448.1"/>
    <property type="molecule type" value="Genomic_DNA"/>
</dbReference>